<dbReference type="InterPro" id="IPR027417">
    <property type="entry name" value="P-loop_NTPase"/>
</dbReference>
<dbReference type="Pfam" id="PF25873">
    <property type="entry name" value="WHD_MalT"/>
    <property type="match status" value="1"/>
</dbReference>
<dbReference type="Gene3D" id="1.25.40.10">
    <property type="entry name" value="Tetratricopeptide repeat domain"/>
    <property type="match status" value="1"/>
</dbReference>
<evidence type="ECO:0000313" key="3">
    <source>
        <dbReference type="Proteomes" id="UP000186607"/>
    </source>
</evidence>
<comment type="caution">
    <text evidence="2">The sequence shown here is derived from an EMBL/GenBank/DDBJ whole genome shotgun (WGS) entry which is preliminary data.</text>
</comment>
<organism evidence="2 3">
    <name type="scientific">Deinococcus marmoris</name>
    <dbReference type="NCBI Taxonomy" id="249408"/>
    <lineage>
        <taxon>Bacteria</taxon>
        <taxon>Thermotogati</taxon>
        <taxon>Deinococcota</taxon>
        <taxon>Deinococci</taxon>
        <taxon>Deinococcales</taxon>
        <taxon>Deinococcaceae</taxon>
        <taxon>Deinococcus</taxon>
    </lineage>
</organism>
<feature type="domain" description="MalT-like winged helix" evidence="1">
    <location>
        <begin position="233"/>
        <end position="309"/>
    </location>
</feature>
<proteinExistence type="predicted"/>
<keyword evidence="3" id="KW-1185">Reference proteome</keyword>
<dbReference type="Proteomes" id="UP000186607">
    <property type="component" value="Unassembled WGS sequence"/>
</dbReference>
<dbReference type="AlphaFoldDB" id="A0A1U7NRJ6"/>
<sequence length="835" mass="91626">MGSTEAFVHPQAIVPRALQSEVVRSDLLEQLAVTGQPCVAVIAPSGYGKTTLLAQYARSTARSVAWLTLAESDVETGQLFQALLRALHAFPELQFTVDDIQTPYEFTTRLLERLADMQGSLDLILDRVERVTRLQGAWLGQLVEGLPDRHRLILAGYDLNGFPLARLVAAGKLHMLTHTQLRFTLEDTQAFMQLRDAAQDPATVHGAVEGWPVGVALACADETTHVELGDLLQDVLDRLPSEVRRALPELALIEEWSESTGSEVGLALPDHWLRTLRQAGLPLTPLGRGLYRPHTLLVDTLATELKRDPLRAAPIHQRLAQQAAQQGNLTEAVRHAAAATDIALLEDSAGILFPRLRSRHEFVLLAELTAVHPAAPPGWWQEYQAVAQIETGQVNEGEALLQNLERAASLGPLGYAALSLQAARRGDFERQLQSADAGLALPESPVHSVLMTQRASALISLQRPQEGLAVCQQMAASAQQRGAVLEEGNALHMQQYALMMLGRWEEQEWALTRARALFVASGRHSSVLQIDQQLIGIHLLYGRIDEAETLLQEAIPVAARNQLVLLPTLLLSKAHLLLARGEFSDAAEAIDTAQAQLQALNLPVLLPFVHFERFDLYSAAGQRELAQEAFELGVTTSTTALLKNLYVPFYQGLQAFDQQDWPRARLALDQAAQHGAEHSHQLRAAALLAAIDHATGATETLHLAAAREFFSTFDAAVTCSADRHRLNPLVSALRGTLPDHPLARLEPVFNTPVASGFRLLVDTQVRLTLAGQDIKLPLSNQLCGSVVPRGIMRWERILWVCRPHSPRRLTSSHTFSFALMTSSAQFPAIPWRSST</sequence>
<dbReference type="SUPFAM" id="SSF52540">
    <property type="entry name" value="P-loop containing nucleoside triphosphate hydrolases"/>
    <property type="match status" value="1"/>
</dbReference>
<protein>
    <submittedName>
        <fullName evidence="2">Regulatory protein, LuxR</fullName>
    </submittedName>
</protein>
<accession>A0A1U7NRJ6</accession>
<dbReference type="EMBL" id="MSTI01000176">
    <property type="protein sequence ID" value="OLV15542.1"/>
    <property type="molecule type" value="Genomic_DNA"/>
</dbReference>
<dbReference type="InterPro" id="IPR059106">
    <property type="entry name" value="WHD_MalT"/>
</dbReference>
<evidence type="ECO:0000313" key="2">
    <source>
        <dbReference type="EMBL" id="OLV15542.1"/>
    </source>
</evidence>
<dbReference type="SUPFAM" id="SSF48452">
    <property type="entry name" value="TPR-like"/>
    <property type="match status" value="1"/>
</dbReference>
<name>A0A1U7NRJ6_9DEIO</name>
<dbReference type="OrthoDB" id="51149at2"/>
<reference evidence="2 3" key="1">
    <citation type="submission" date="2017-01" db="EMBL/GenBank/DDBJ databases">
        <title>Genome Analysis of Deinococcus marmoris KOPRI26562.</title>
        <authorList>
            <person name="Kim J.H."/>
            <person name="Oh H.-M."/>
        </authorList>
    </citation>
    <scope>NUCLEOTIDE SEQUENCE [LARGE SCALE GENOMIC DNA]</scope>
    <source>
        <strain evidence="2 3">KOPRI26562</strain>
    </source>
</reference>
<dbReference type="Gene3D" id="3.40.50.300">
    <property type="entry name" value="P-loop containing nucleotide triphosphate hydrolases"/>
    <property type="match status" value="1"/>
</dbReference>
<gene>
    <name evidence="2" type="ORF">BOO71_0014590</name>
</gene>
<dbReference type="InterPro" id="IPR011990">
    <property type="entry name" value="TPR-like_helical_dom_sf"/>
</dbReference>
<dbReference type="STRING" id="249408.BOO71_0014590"/>
<evidence type="ECO:0000259" key="1">
    <source>
        <dbReference type="Pfam" id="PF25873"/>
    </source>
</evidence>